<feature type="transmembrane region" description="Helical" evidence="1">
    <location>
        <begin position="189"/>
        <end position="206"/>
    </location>
</feature>
<feature type="transmembrane region" description="Helical" evidence="1">
    <location>
        <begin position="162"/>
        <end position="183"/>
    </location>
</feature>
<feature type="transmembrane region" description="Helical" evidence="1">
    <location>
        <begin position="95"/>
        <end position="112"/>
    </location>
</feature>
<proteinExistence type="predicted"/>
<gene>
    <name evidence="2" type="ORF">HHUB_6044</name>
</gene>
<accession>A0A0U5H5G6</accession>
<evidence type="ECO:0000256" key="1">
    <source>
        <dbReference type="SAM" id="Phobius"/>
    </source>
</evidence>
<protein>
    <submittedName>
        <fullName evidence="2">Uncharacterized protein</fullName>
    </submittedName>
</protein>
<keyword evidence="1" id="KW-1133">Transmembrane helix</keyword>
<feature type="transmembrane region" description="Helical" evidence="1">
    <location>
        <begin position="62"/>
        <end position="83"/>
    </location>
</feature>
<dbReference type="AlphaFoldDB" id="A0A0U5H5G6"/>
<feature type="transmembrane region" description="Helical" evidence="1">
    <location>
        <begin position="132"/>
        <end position="155"/>
    </location>
</feature>
<feature type="transmembrane region" description="Helical" evidence="1">
    <location>
        <begin position="375"/>
        <end position="395"/>
    </location>
</feature>
<feature type="transmembrane region" description="Helical" evidence="1">
    <location>
        <begin position="287"/>
        <end position="312"/>
    </location>
</feature>
<keyword evidence="3" id="KW-1185">Reference proteome</keyword>
<organism evidence="2 3">
    <name type="scientific">Halobacterium hubeiense</name>
    <dbReference type="NCBI Taxonomy" id="1407499"/>
    <lineage>
        <taxon>Archaea</taxon>
        <taxon>Methanobacteriati</taxon>
        <taxon>Methanobacteriota</taxon>
        <taxon>Stenosarchaea group</taxon>
        <taxon>Halobacteria</taxon>
        <taxon>Halobacteriales</taxon>
        <taxon>Halobacteriaceae</taxon>
        <taxon>Halobacterium</taxon>
    </lineage>
</organism>
<geneLocation type="plasmid" evidence="3">
    <name>pSTJ003</name>
</geneLocation>
<feature type="transmembrane region" description="Helical" evidence="1">
    <location>
        <begin position="227"/>
        <end position="246"/>
    </location>
</feature>
<name>A0A0U5H5G6_9EURY</name>
<feature type="transmembrane region" description="Helical" evidence="1">
    <location>
        <begin position="333"/>
        <end position="355"/>
    </location>
</feature>
<reference evidence="3" key="1">
    <citation type="journal article" date="2016" name="Environ. Microbiol.">
        <title>The complete genome of a viable archaeum isolated from 123-million-year-old rock salt.</title>
        <authorList>
            <person name="Jaakkola S.T."/>
            <person name="Pfeiffer F."/>
            <person name="Ravantti J.J."/>
            <person name="Guo Q."/>
            <person name="Liu Y."/>
            <person name="Chen X."/>
            <person name="Ma H."/>
            <person name="Yang C."/>
            <person name="Oksanen H.M."/>
            <person name="Bamford D.H."/>
        </authorList>
    </citation>
    <scope>NUCLEOTIDE SEQUENCE</scope>
    <source>
        <strain evidence="3">JI20-1</strain>
        <plasmid evidence="3">Plasmid pSTJ003</plasmid>
    </source>
</reference>
<sequence length="411" mass="43292">MAPCPRQNIVTRRASTTWGPSRGQTSRIGSIRPLSVLLASIVTLTQVPVASAHGTTGSGGLSQGHGVIIAFVGAVILGGFILLKRTDRITATTALYGVFAGIAITALGAVLFEGLSPDPTYTASSMPFPRAWYQPLALLSGLGIMVASFVVGWLRWPSRPRYTFLGILMGLWISYPYLLPGLASDTHPLGYAIVLGTLILVGYVVWKDAGSVIRAVMRDPVARRFGIGVGVVLALFFVSITGYLSFFPEEGFPEEVTVVVLPAIYQLVSWPTLEIAIPHLPFIHIPFFLALSPGQVIVVGMLSALIGLNAALIARHWRVEERAGMTEGTAGSAAIVGTCTCGCCGPLVAKIAVLAAGPSIAAPLYWVFVDSASPLSAVFIVGSFVLFTGSLIYSVQAARQPDQSAAIIPAD</sequence>
<dbReference type="Proteomes" id="UP000066737">
    <property type="component" value="Plasmid pSTJ003"/>
</dbReference>
<keyword evidence="1" id="KW-0812">Transmembrane</keyword>
<keyword evidence="1" id="KW-0472">Membrane</keyword>
<dbReference type="KEGG" id="hhb:Hhub_6044"/>
<dbReference type="EMBL" id="LN831305">
    <property type="protein sequence ID" value="CQH65012.1"/>
    <property type="molecule type" value="Genomic_DNA"/>
</dbReference>
<evidence type="ECO:0000313" key="2">
    <source>
        <dbReference type="EMBL" id="CQH65012.1"/>
    </source>
</evidence>
<evidence type="ECO:0000313" key="3">
    <source>
        <dbReference type="Proteomes" id="UP000066737"/>
    </source>
</evidence>